<evidence type="ECO:0000259" key="6">
    <source>
        <dbReference type="PROSITE" id="PS50850"/>
    </source>
</evidence>
<feature type="domain" description="Major facilitator superfamily (MFS) profile" evidence="6">
    <location>
        <begin position="81"/>
        <end position="512"/>
    </location>
</feature>
<dbReference type="SUPFAM" id="SSF103473">
    <property type="entry name" value="MFS general substrate transporter"/>
    <property type="match status" value="1"/>
</dbReference>
<dbReference type="GO" id="GO:0022857">
    <property type="term" value="F:transmembrane transporter activity"/>
    <property type="evidence" value="ECO:0007669"/>
    <property type="project" value="InterPro"/>
</dbReference>
<dbReference type="PANTHER" id="PTHR24064">
    <property type="entry name" value="SOLUTE CARRIER FAMILY 22 MEMBER"/>
    <property type="match status" value="1"/>
</dbReference>
<feature type="transmembrane region" description="Helical" evidence="5">
    <location>
        <begin position="222"/>
        <end position="244"/>
    </location>
</feature>
<dbReference type="Proteomes" id="UP000694846">
    <property type="component" value="Unplaced"/>
</dbReference>
<evidence type="ECO:0000313" key="7">
    <source>
        <dbReference type="EMBL" id="MBY79347.1"/>
    </source>
</evidence>
<dbReference type="Pfam" id="PF00083">
    <property type="entry name" value="Sugar_tr"/>
    <property type="match status" value="1"/>
</dbReference>
<reference evidence="9 10" key="2">
    <citation type="submission" date="2025-04" db="UniProtKB">
        <authorList>
            <consortium name="RefSeq"/>
        </authorList>
    </citation>
    <scope>IDENTIFICATION</scope>
    <source>
        <tissue evidence="9 10">Whole body</tissue>
    </source>
</reference>
<evidence type="ECO:0000313" key="9">
    <source>
        <dbReference type="RefSeq" id="XP_025415496.1"/>
    </source>
</evidence>
<protein>
    <submittedName>
        <fullName evidence="7 9">Organic cation transporter protein</fullName>
    </submittedName>
</protein>
<feature type="transmembrane region" description="Helical" evidence="5">
    <location>
        <begin position="424"/>
        <end position="447"/>
    </location>
</feature>
<dbReference type="Gene3D" id="1.20.1250.20">
    <property type="entry name" value="MFS general substrate transporter like domains"/>
    <property type="match status" value="1"/>
</dbReference>
<dbReference type="OrthoDB" id="3936150at2759"/>
<dbReference type="PROSITE" id="PS50850">
    <property type="entry name" value="MFS"/>
    <property type="match status" value="1"/>
</dbReference>
<organism evidence="7">
    <name type="scientific">Sipha flava</name>
    <name type="common">yellow sugarcane aphid</name>
    <dbReference type="NCBI Taxonomy" id="143950"/>
    <lineage>
        <taxon>Eukaryota</taxon>
        <taxon>Metazoa</taxon>
        <taxon>Ecdysozoa</taxon>
        <taxon>Arthropoda</taxon>
        <taxon>Hexapoda</taxon>
        <taxon>Insecta</taxon>
        <taxon>Pterygota</taxon>
        <taxon>Neoptera</taxon>
        <taxon>Paraneoptera</taxon>
        <taxon>Hemiptera</taxon>
        <taxon>Sternorrhyncha</taxon>
        <taxon>Aphidomorpha</taxon>
        <taxon>Aphidoidea</taxon>
        <taxon>Aphididae</taxon>
        <taxon>Sipha</taxon>
    </lineage>
</organism>
<evidence type="ECO:0000256" key="5">
    <source>
        <dbReference type="SAM" id="Phobius"/>
    </source>
</evidence>
<evidence type="ECO:0000313" key="8">
    <source>
        <dbReference type="Proteomes" id="UP000694846"/>
    </source>
</evidence>
<dbReference type="EMBL" id="GGMS01010144">
    <property type="protein sequence ID" value="MBY79347.1"/>
    <property type="molecule type" value="Transcribed_RNA"/>
</dbReference>
<dbReference type="InterPro" id="IPR020846">
    <property type="entry name" value="MFS_dom"/>
</dbReference>
<feature type="transmembrane region" description="Helical" evidence="5">
    <location>
        <begin position="189"/>
        <end position="210"/>
    </location>
</feature>
<keyword evidence="3 5" id="KW-1133">Transmembrane helix</keyword>
<dbReference type="RefSeq" id="XP_025415496.1">
    <property type="nucleotide sequence ID" value="XM_025559711.1"/>
</dbReference>
<feature type="transmembrane region" description="Helical" evidence="5">
    <location>
        <begin position="250"/>
        <end position="268"/>
    </location>
</feature>
<accession>A0A2S2QNP0</accession>
<comment type="subcellular location">
    <subcellularLocation>
        <location evidence="1">Membrane</location>
        <topology evidence="1">Multi-pass membrane protein</topology>
    </subcellularLocation>
</comment>
<dbReference type="RefSeq" id="XP_025415497.1">
    <property type="nucleotide sequence ID" value="XM_025559712.1"/>
</dbReference>
<evidence type="ECO:0000256" key="3">
    <source>
        <dbReference type="ARBA" id="ARBA00022989"/>
    </source>
</evidence>
<sequence>MTYDDLLYKIGDFGTYQRRIYFLLCLPAISCALHKLAGVVILNKPNHRCQLPGEPDNASYHLPYEIMNMSYPYDSRTGSFSACTVYDTNFTDTYYKSNTPAERIRYCNKWIYDKSEFQNTVVTDFDLVCGKAWYKGTSDSMLMFGVMLGSIIFGYLSDRIGRKNIFTISVWLQGVSGFGMAFAQEYWSFTFLRVLVGASTSGLYLAAYVIGLEFVSPSYRMVVGVVIQMFFSVGFFLTSAFGVVFTNWRYFQLAITAPFLCYTTYYWFMPESIRWLLTNGKQEKAVEIIQKVCRVNGVDMSSKDIIEILDNDFEDKPVVQNDNLPKASFFDLFKHPVILKRSIIIMFLWFVNSTAYYGLSWSTSSLGGNHFLVFNLIGLVEFPAYIFLLLTMNRWGRKINISGFLILAGLALLATLVISKSNTWLVISCALVAKMSITASYGAVYVYTAEQFPTVVRNMGLGVGSFFARIGGIVAPYINNTSEIWISMPLIVYGSLALTIGVLSLVLPETLNKKMPDTIEDLIVTSGKKYEQVHINDLEKNGDASKDINDKL</sequence>
<dbReference type="GO" id="GO:0016020">
    <property type="term" value="C:membrane"/>
    <property type="evidence" value="ECO:0007669"/>
    <property type="project" value="UniProtKB-SubCell"/>
</dbReference>
<keyword evidence="4 5" id="KW-0472">Membrane</keyword>
<feature type="transmembrane region" description="Helical" evidence="5">
    <location>
        <begin position="484"/>
        <end position="507"/>
    </location>
</feature>
<evidence type="ECO:0000256" key="1">
    <source>
        <dbReference type="ARBA" id="ARBA00004141"/>
    </source>
</evidence>
<dbReference type="InterPro" id="IPR036259">
    <property type="entry name" value="MFS_trans_sf"/>
</dbReference>
<dbReference type="AlphaFoldDB" id="A0A2S2QNP0"/>
<dbReference type="InterPro" id="IPR005828">
    <property type="entry name" value="MFS_sugar_transport-like"/>
</dbReference>
<keyword evidence="8" id="KW-1185">Reference proteome</keyword>
<feature type="transmembrane region" description="Helical" evidence="5">
    <location>
        <begin position="342"/>
        <end position="359"/>
    </location>
</feature>
<gene>
    <name evidence="7" type="primary">Orct_2</name>
    <name evidence="9 10" type="synonym">LOC112687147</name>
    <name evidence="7" type="ORF">g.161273</name>
</gene>
<evidence type="ECO:0000256" key="4">
    <source>
        <dbReference type="ARBA" id="ARBA00023136"/>
    </source>
</evidence>
<feature type="transmembrane region" description="Helical" evidence="5">
    <location>
        <begin position="371"/>
        <end position="392"/>
    </location>
</feature>
<evidence type="ECO:0000313" key="10">
    <source>
        <dbReference type="RefSeq" id="XP_025415497.1"/>
    </source>
</evidence>
<keyword evidence="2 5" id="KW-0812">Transmembrane</keyword>
<feature type="transmembrane region" description="Helical" evidence="5">
    <location>
        <begin position="459"/>
        <end position="478"/>
    </location>
</feature>
<evidence type="ECO:0000256" key="2">
    <source>
        <dbReference type="ARBA" id="ARBA00022692"/>
    </source>
</evidence>
<dbReference type="CDD" id="cd17317">
    <property type="entry name" value="MFS_SLC22"/>
    <property type="match status" value="1"/>
</dbReference>
<proteinExistence type="predicted"/>
<feature type="transmembrane region" description="Helical" evidence="5">
    <location>
        <begin position="140"/>
        <end position="157"/>
    </location>
</feature>
<reference evidence="7" key="1">
    <citation type="submission" date="2018-04" db="EMBL/GenBank/DDBJ databases">
        <title>Transcriptome assembly of Sipha flava.</title>
        <authorList>
            <person name="Scully E.D."/>
            <person name="Geib S.M."/>
            <person name="Palmer N.A."/>
            <person name="Koch K."/>
            <person name="Bradshaw J."/>
            <person name="Heng-Moss T."/>
            <person name="Sarath G."/>
        </authorList>
    </citation>
    <scope>NUCLEOTIDE SEQUENCE</scope>
</reference>
<feature type="transmembrane region" description="Helical" evidence="5">
    <location>
        <begin position="399"/>
        <end position="418"/>
    </location>
</feature>
<feature type="transmembrane region" description="Helical" evidence="5">
    <location>
        <begin position="20"/>
        <end position="42"/>
    </location>
</feature>
<feature type="transmembrane region" description="Helical" evidence="5">
    <location>
        <begin position="164"/>
        <end position="183"/>
    </location>
</feature>
<name>A0A2S2QNP0_9HEMI</name>